<dbReference type="InterPro" id="IPR009019">
    <property type="entry name" value="KH_sf_prok-type"/>
</dbReference>
<dbReference type="Pfam" id="PF07650">
    <property type="entry name" value="KH_2"/>
    <property type="match status" value="1"/>
</dbReference>
<keyword evidence="6" id="KW-0699">rRNA-binding</keyword>
<evidence type="ECO:0000313" key="11">
    <source>
        <dbReference type="EMBL" id="GMN88531.1"/>
    </source>
</evidence>
<dbReference type="SUPFAM" id="SSF54814">
    <property type="entry name" value="Prokaryotic type KH domain (KH-domain type II)"/>
    <property type="match status" value="1"/>
</dbReference>
<dbReference type="CDD" id="cd22534">
    <property type="entry name" value="KH-II_Era"/>
    <property type="match status" value="1"/>
</dbReference>
<keyword evidence="6" id="KW-0472">Membrane</keyword>
<dbReference type="Gene3D" id="3.30.300.20">
    <property type="match status" value="1"/>
</dbReference>
<dbReference type="NCBIfam" id="TIGR00436">
    <property type="entry name" value="era"/>
    <property type="match status" value="1"/>
</dbReference>
<dbReference type="NCBIfam" id="TIGR00231">
    <property type="entry name" value="small_GTP"/>
    <property type="match status" value="1"/>
</dbReference>
<keyword evidence="12" id="KW-1185">Reference proteome</keyword>
<feature type="domain" description="Era-type G" evidence="10">
    <location>
        <begin position="12"/>
        <end position="179"/>
    </location>
</feature>
<evidence type="ECO:0000256" key="6">
    <source>
        <dbReference type="HAMAP-Rule" id="MF_00367"/>
    </source>
</evidence>
<accession>A0ABQ6PD12</accession>
<sequence>MYYFYCEAFMKKCGYISIIGRPNVGKSTLLNNILKYKVSITSRKPQTTRHQITGIKTLGDTQFIYVDTPGIHIDEPKAINKFMNKAATAMVKEVDVILFVVELGKWTELEDNIVEKLKYSQVPIFLVVNKVDKKKSLEASMFIESIKEKLSFYDVIYVSAKQGHNVNELESRIEKLLPESEYFFYEDDQITDRSIKFMVAEIIREKIMRTIGNEVPYQITVEIDSYKLDQEKNIVDIYASILVERDSQKGIVIGAKGSKLKKIGTDSRIDIERLVGMKVNLKTHVKVKSGWSDDERALKSLGYDLI</sequence>
<reference evidence="11 12" key="1">
    <citation type="journal article" date="2024" name="Dis. Aquat. Organ.">
        <title>Francisella sciaenopsi sp. nov. isolated from diseased red drum Sciaenops ocellatus in Florida, USA.</title>
        <authorList>
            <person name="Kawahara M."/>
            <person name="Cody T.T."/>
            <person name="Yanong R.P.E."/>
            <person name="Henderson E."/>
            <person name="Yazdi Z."/>
            <person name="Soto E."/>
        </authorList>
    </citation>
    <scope>NUCLEOTIDE SEQUENCE [LARGE SCALE GENOMIC DNA]</scope>
    <source>
        <strain evidence="11 12">R22-20-7</strain>
    </source>
</reference>
<dbReference type="NCBIfam" id="NF000908">
    <property type="entry name" value="PRK00089.1"/>
    <property type="match status" value="1"/>
</dbReference>
<keyword evidence="6" id="KW-0690">Ribosome biogenesis</keyword>
<dbReference type="CDD" id="cd04163">
    <property type="entry name" value="Era"/>
    <property type="match status" value="1"/>
</dbReference>
<evidence type="ECO:0000256" key="3">
    <source>
        <dbReference type="ARBA" id="ARBA00022741"/>
    </source>
</evidence>
<feature type="region of interest" description="G5" evidence="7">
    <location>
        <begin position="158"/>
        <end position="160"/>
    </location>
</feature>
<dbReference type="SUPFAM" id="SSF52540">
    <property type="entry name" value="P-loop containing nucleoside triphosphate hydrolases"/>
    <property type="match status" value="1"/>
</dbReference>
<keyword evidence="3 6" id="KW-0547">Nucleotide-binding</keyword>
<dbReference type="InterPro" id="IPR027417">
    <property type="entry name" value="P-loop_NTPase"/>
</dbReference>
<dbReference type="InterPro" id="IPR015946">
    <property type="entry name" value="KH_dom-like_a/b"/>
</dbReference>
<feature type="domain" description="KH type-2" evidence="9">
    <location>
        <begin position="211"/>
        <end position="289"/>
    </location>
</feature>
<organism evidence="11 12">
    <name type="scientific">Francisella sciaenopsi</name>
    <dbReference type="NCBI Taxonomy" id="3055034"/>
    <lineage>
        <taxon>Bacteria</taxon>
        <taxon>Pseudomonadati</taxon>
        <taxon>Pseudomonadota</taxon>
        <taxon>Gammaproteobacteria</taxon>
        <taxon>Thiotrichales</taxon>
        <taxon>Francisellaceae</taxon>
        <taxon>Francisella</taxon>
    </lineage>
</organism>
<evidence type="ECO:0000259" key="9">
    <source>
        <dbReference type="PROSITE" id="PS50823"/>
    </source>
</evidence>
<dbReference type="PROSITE" id="PS51713">
    <property type="entry name" value="G_ERA"/>
    <property type="match status" value="1"/>
</dbReference>
<feature type="binding site" evidence="6">
    <location>
        <begin position="20"/>
        <end position="27"/>
    </location>
    <ligand>
        <name>GTP</name>
        <dbReference type="ChEBI" id="CHEBI:37565"/>
    </ligand>
</feature>
<evidence type="ECO:0000256" key="8">
    <source>
        <dbReference type="RuleBase" id="RU003761"/>
    </source>
</evidence>
<evidence type="ECO:0000256" key="4">
    <source>
        <dbReference type="ARBA" id="ARBA00022884"/>
    </source>
</evidence>
<dbReference type="PROSITE" id="PS50823">
    <property type="entry name" value="KH_TYPE_2"/>
    <property type="match status" value="1"/>
</dbReference>
<dbReference type="PANTHER" id="PTHR42698">
    <property type="entry name" value="GTPASE ERA"/>
    <property type="match status" value="1"/>
</dbReference>
<dbReference type="EMBL" id="BTHG01000001">
    <property type="protein sequence ID" value="GMN88531.1"/>
    <property type="molecule type" value="Genomic_DNA"/>
</dbReference>
<dbReference type="InterPro" id="IPR005225">
    <property type="entry name" value="Small_GTP-bd"/>
</dbReference>
<dbReference type="Gene3D" id="3.40.50.300">
    <property type="entry name" value="P-loop containing nucleotide triphosphate hydrolases"/>
    <property type="match status" value="1"/>
</dbReference>
<dbReference type="HAMAP" id="MF_00367">
    <property type="entry name" value="GTPase_Era"/>
    <property type="match status" value="1"/>
</dbReference>
<dbReference type="InterPro" id="IPR006073">
    <property type="entry name" value="GTP-bd"/>
</dbReference>
<comment type="subcellular location">
    <subcellularLocation>
        <location evidence="6">Cytoplasm</location>
    </subcellularLocation>
    <subcellularLocation>
        <location evidence="6">Cell membrane</location>
        <topology evidence="6">Peripheral membrane protein</topology>
    </subcellularLocation>
</comment>
<evidence type="ECO:0000256" key="5">
    <source>
        <dbReference type="ARBA" id="ARBA00023134"/>
    </source>
</evidence>
<keyword evidence="5 6" id="KW-0342">GTP-binding</keyword>
<keyword evidence="6" id="KW-0963">Cytoplasm</keyword>
<dbReference type="InterPro" id="IPR005662">
    <property type="entry name" value="GTPase_Era-like"/>
</dbReference>
<protein>
    <recommendedName>
        <fullName evidence="2 6">GTPase Era</fullName>
    </recommendedName>
</protein>
<evidence type="ECO:0000313" key="12">
    <source>
        <dbReference type="Proteomes" id="UP001628164"/>
    </source>
</evidence>
<dbReference type="Pfam" id="PF01926">
    <property type="entry name" value="MMR_HSR1"/>
    <property type="match status" value="1"/>
</dbReference>
<proteinExistence type="inferred from homology"/>
<dbReference type="Proteomes" id="UP001628164">
    <property type="component" value="Unassembled WGS sequence"/>
</dbReference>
<comment type="subunit">
    <text evidence="6">Monomer.</text>
</comment>
<comment type="caution">
    <text evidence="11">The sequence shown here is derived from an EMBL/GenBank/DDBJ whole genome shotgun (WGS) entry which is preliminary data.</text>
</comment>
<feature type="binding site" evidence="6">
    <location>
        <begin position="129"/>
        <end position="132"/>
    </location>
    <ligand>
        <name>GTP</name>
        <dbReference type="ChEBI" id="CHEBI:37565"/>
    </ligand>
</feature>
<keyword evidence="6" id="KW-1003">Cell membrane</keyword>
<gene>
    <name evidence="6 11" type="primary">era</name>
    <name evidence="11" type="ORF">fsci_00170</name>
</gene>
<feature type="binding site" evidence="6">
    <location>
        <begin position="67"/>
        <end position="71"/>
    </location>
    <ligand>
        <name>GTP</name>
        <dbReference type="ChEBI" id="CHEBI:37565"/>
    </ligand>
</feature>
<comment type="similarity">
    <text evidence="1 6 7 8">Belongs to the TRAFAC class TrmE-Era-EngA-EngB-Septin-like GTPase superfamily. Era GTPase family.</text>
</comment>
<dbReference type="PRINTS" id="PR00326">
    <property type="entry name" value="GTP1OBG"/>
</dbReference>
<name>A0ABQ6PD12_9GAMM</name>
<evidence type="ECO:0000256" key="2">
    <source>
        <dbReference type="ARBA" id="ARBA00020484"/>
    </source>
</evidence>
<evidence type="ECO:0000256" key="1">
    <source>
        <dbReference type="ARBA" id="ARBA00007921"/>
    </source>
</evidence>
<evidence type="ECO:0000259" key="10">
    <source>
        <dbReference type="PROSITE" id="PS51713"/>
    </source>
</evidence>
<dbReference type="PANTHER" id="PTHR42698:SF1">
    <property type="entry name" value="GTPASE ERA, MITOCHONDRIAL"/>
    <property type="match status" value="1"/>
</dbReference>
<feature type="region of interest" description="G1" evidence="7">
    <location>
        <begin position="20"/>
        <end position="27"/>
    </location>
</feature>
<dbReference type="InterPro" id="IPR004044">
    <property type="entry name" value="KH_dom_type_2"/>
</dbReference>
<comment type="function">
    <text evidence="6">An essential GTPase that binds both GDP and GTP, with rapid nucleotide exchange. Plays a role in 16S rRNA processing and 30S ribosomal subunit biogenesis and possibly also in cell cycle regulation and energy metabolism.</text>
</comment>
<evidence type="ECO:0000256" key="7">
    <source>
        <dbReference type="PROSITE-ProRule" id="PRU01050"/>
    </source>
</evidence>
<dbReference type="InterPro" id="IPR030388">
    <property type="entry name" value="G_ERA_dom"/>
</dbReference>
<feature type="region of interest" description="G4" evidence="7">
    <location>
        <begin position="129"/>
        <end position="132"/>
    </location>
</feature>
<keyword evidence="4 6" id="KW-0694">RNA-binding</keyword>
<feature type="region of interest" description="G3" evidence="7">
    <location>
        <begin position="67"/>
        <end position="70"/>
    </location>
</feature>
<feature type="region of interest" description="G2" evidence="7">
    <location>
        <begin position="46"/>
        <end position="50"/>
    </location>
</feature>